<protein>
    <submittedName>
        <fullName evidence="5">NAD dependent epimerase/dehydratase family</fullName>
    </submittedName>
</protein>
<comment type="caution">
    <text evidence="5">The sequence shown here is derived from an EMBL/GenBank/DDBJ whole genome shotgun (WGS) entry which is preliminary data.</text>
</comment>
<evidence type="ECO:0000256" key="2">
    <source>
        <dbReference type="ARBA" id="ARBA00023002"/>
    </source>
</evidence>
<gene>
    <name evidence="5" type="ORF">CryarDRAFT_0523</name>
</gene>
<evidence type="ECO:0000256" key="3">
    <source>
        <dbReference type="ARBA" id="ARBA00023027"/>
    </source>
</evidence>
<keyword evidence="2" id="KW-0560">Oxidoreductase</keyword>
<feature type="domain" description="NAD-dependent epimerase/dehydratase" evidence="4">
    <location>
        <begin position="5"/>
        <end position="164"/>
    </location>
</feature>
<dbReference type="PANTHER" id="PTHR43103:SF5">
    <property type="entry name" value="4-EPIMERASE, PUTATIVE (AFU_ORTHOLOGUE AFUA_7G00360)-RELATED"/>
    <property type="match status" value="1"/>
</dbReference>
<dbReference type="EMBL" id="JFBT01000001">
    <property type="protein sequence ID" value="EXG79482.1"/>
    <property type="molecule type" value="Genomic_DNA"/>
</dbReference>
<dbReference type="AlphaFoldDB" id="A0A010ZQJ4"/>
<dbReference type="InterPro" id="IPR001509">
    <property type="entry name" value="Epimerase_deHydtase"/>
</dbReference>
<dbReference type="OrthoDB" id="8770295at2"/>
<dbReference type="HOGENOM" id="CLU_079334_0_0_11"/>
<evidence type="ECO:0000313" key="5">
    <source>
        <dbReference type="EMBL" id="EXG79482.1"/>
    </source>
</evidence>
<sequence>MAGVVLVTGAAGLIGTALRTRMARPGRTLRLLDVAPLGDAAPGEEIVRTSITDTDSVVAACAGVDAIVHLAGLAGEAPFEDILAVNVEGTRNVFEGARTHGVSRVVLASSNHAVGFARKAAEPLPADTPFAPDTWYGWSKTAKESMGALYHHRFGIDVVSLRIGTCRVKPSNTRALDTWLSLDDAARLFEASLSTPSPVFTQVWGVSANTRRWWSLAEGEAIGYHPEDDAEVFAAEVTGEPTDLVGGPFTTTPLGVKP</sequence>
<evidence type="ECO:0000256" key="1">
    <source>
        <dbReference type="ARBA" id="ARBA00007637"/>
    </source>
</evidence>
<dbReference type="Gene3D" id="3.40.50.720">
    <property type="entry name" value="NAD(P)-binding Rossmann-like Domain"/>
    <property type="match status" value="1"/>
</dbReference>
<organism evidence="5 6">
    <name type="scientific">Cryptosporangium arvum DSM 44712</name>
    <dbReference type="NCBI Taxonomy" id="927661"/>
    <lineage>
        <taxon>Bacteria</taxon>
        <taxon>Bacillati</taxon>
        <taxon>Actinomycetota</taxon>
        <taxon>Actinomycetes</taxon>
        <taxon>Cryptosporangiales</taxon>
        <taxon>Cryptosporangiaceae</taxon>
        <taxon>Cryptosporangium</taxon>
    </lineage>
</organism>
<comment type="similarity">
    <text evidence="1">Belongs to the NAD(P)-dependent epimerase/dehydratase family.</text>
</comment>
<evidence type="ECO:0000259" key="4">
    <source>
        <dbReference type="Pfam" id="PF01370"/>
    </source>
</evidence>
<dbReference type="GO" id="GO:0016491">
    <property type="term" value="F:oxidoreductase activity"/>
    <property type="evidence" value="ECO:0007669"/>
    <property type="project" value="UniProtKB-KW"/>
</dbReference>
<dbReference type="Proteomes" id="UP000021053">
    <property type="component" value="Unassembled WGS sequence"/>
</dbReference>
<proteinExistence type="inferred from homology"/>
<accession>A0A010ZQJ4</accession>
<dbReference type="InterPro" id="IPR036291">
    <property type="entry name" value="NAD(P)-bd_dom_sf"/>
</dbReference>
<keyword evidence="6" id="KW-1185">Reference proteome</keyword>
<name>A0A010ZQJ4_9ACTN</name>
<dbReference type="PANTHER" id="PTHR43103">
    <property type="entry name" value="NUCLEOSIDE-DIPHOSPHATE-SUGAR EPIMERASE"/>
    <property type="match status" value="1"/>
</dbReference>
<dbReference type="RefSeq" id="WP_035848174.1">
    <property type="nucleotide sequence ID" value="NZ_KK073874.1"/>
</dbReference>
<evidence type="ECO:0000313" key="6">
    <source>
        <dbReference type="Proteomes" id="UP000021053"/>
    </source>
</evidence>
<reference evidence="5 6" key="1">
    <citation type="submission" date="2013-07" db="EMBL/GenBank/DDBJ databases">
        <authorList>
            <consortium name="DOE Joint Genome Institute"/>
            <person name="Eisen J."/>
            <person name="Huntemann M."/>
            <person name="Han J."/>
            <person name="Chen A."/>
            <person name="Kyrpides N."/>
            <person name="Mavromatis K."/>
            <person name="Markowitz V."/>
            <person name="Palaniappan K."/>
            <person name="Ivanova N."/>
            <person name="Schaumberg A."/>
            <person name="Pati A."/>
            <person name="Liolios K."/>
            <person name="Nordberg H.P."/>
            <person name="Cantor M.N."/>
            <person name="Hua S.X."/>
            <person name="Woyke T."/>
        </authorList>
    </citation>
    <scope>NUCLEOTIDE SEQUENCE [LARGE SCALE GENOMIC DNA]</scope>
    <source>
        <strain evidence="5 6">DSM 44712</strain>
    </source>
</reference>
<dbReference type="Pfam" id="PF01370">
    <property type="entry name" value="Epimerase"/>
    <property type="match status" value="1"/>
</dbReference>
<dbReference type="PATRIC" id="fig|927661.3.peg.508"/>
<keyword evidence="3" id="KW-0520">NAD</keyword>
<dbReference type="SUPFAM" id="SSF51735">
    <property type="entry name" value="NAD(P)-binding Rossmann-fold domains"/>
    <property type="match status" value="1"/>
</dbReference>